<feature type="signal peptide" evidence="1">
    <location>
        <begin position="1"/>
        <end position="29"/>
    </location>
</feature>
<comment type="caution">
    <text evidence="2">The sequence shown here is derived from an EMBL/GenBank/DDBJ whole genome shotgun (WGS) entry which is preliminary data.</text>
</comment>
<keyword evidence="3" id="KW-1185">Reference proteome</keyword>
<keyword evidence="1" id="KW-0732">Signal</keyword>
<dbReference type="EMBL" id="JALPRX010000034">
    <property type="protein sequence ID" value="MCK8784550.1"/>
    <property type="molecule type" value="Genomic_DNA"/>
</dbReference>
<accession>A0A9X1Y922</accession>
<dbReference type="Proteomes" id="UP001139516">
    <property type="component" value="Unassembled WGS sequence"/>
</dbReference>
<evidence type="ECO:0000313" key="3">
    <source>
        <dbReference type="Proteomes" id="UP001139516"/>
    </source>
</evidence>
<gene>
    <name evidence="2" type="ORF">M0638_09170</name>
</gene>
<organism evidence="2 3">
    <name type="scientific">Roseomonas acroporae</name>
    <dbReference type="NCBI Taxonomy" id="2937791"/>
    <lineage>
        <taxon>Bacteria</taxon>
        <taxon>Pseudomonadati</taxon>
        <taxon>Pseudomonadota</taxon>
        <taxon>Alphaproteobacteria</taxon>
        <taxon>Acetobacterales</taxon>
        <taxon>Roseomonadaceae</taxon>
        <taxon>Roseomonas</taxon>
    </lineage>
</organism>
<name>A0A9X1Y922_9PROT</name>
<dbReference type="Pfam" id="PF10670">
    <property type="entry name" value="DUF4198"/>
    <property type="match status" value="1"/>
</dbReference>
<reference evidence="2" key="1">
    <citation type="submission" date="2022-04" db="EMBL/GenBank/DDBJ databases">
        <title>Roseomonas acroporae sp. nov., isolated from coral Acropora digitifera.</title>
        <authorList>
            <person name="Sun H."/>
        </authorList>
    </citation>
    <scope>NUCLEOTIDE SEQUENCE</scope>
    <source>
        <strain evidence="2">NAR14</strain>
    </source>
</reference>
<dbReference type="AlphaFoldDB" id="A0A9X1Y922"/>
<protein>
    <submittedName>
        <fullName evidence="2">DUF4198 domain-containing protein</fullName>
    </submittedName>
</protein>
<sequence>MRLARPVPKLALAALLAVPLLAVPIAADAHRPWLEPSSTVLSGTDAWVSFDAGVSTDPFIRDHAPMQLGGLVVTAPDGSHPAVENQARGRFRSVFDVHLNQPGTWRITVMNEGFFGSWRQNGEQRRFRGTREAFEREVPANAEGLRATAMIGRIETFATLGRPTTENLQPTGRGLELVPVTHPNDLTAGAESRFRLVLDGAPAAGVDVTVIPGGTRYRERPNEIRARTAADGSFAVTLPEPGLYWLGASVRDDKSGIPNVMRNASYNATLEVLP</sequence>
<feature type="chain" id="PRO_5040840342" evidence="1">
    <location>
        <begin position="30"/>
        <end position="274"/>
    </location>
</feature>
<evidence type="ECO:0000256" key="1">
    <source>
        <dbReference type="SAM" id="SignalP"/>
    </source>
</evidence>
<evidence type="ECO:0000313" key="2">
    <source>
        <dbReference type="EMBL" id="MCK8784550.1"/>
    </source>
</evidence>
<dbReference type="RefSeq" id="WP_248666675.1">
    <property type="nucleotide sequence ID" value="NZ_JALPRX010000034.1"/>
</dbReference>
<proteinExistence type="predicted"/>
<dbReference type="InterPro" id="IPR019613">
    <property type="entry name" value="DUF4198"/>
</dbReference>